<reference evidence="3" key="1">
    <citation type="submission" date="2014-09" db="EMBL/GenBank/DDBJ databases">
        <title>Vibrio variabilis JCM 19239. (C206) whole genome shotgun sequence.</title>
        <authorList>
            <person name="Sawabe T."/>
            <person name="Meirelles P."/>
            <person name="Nakanishi M."/>
            <person name="Sayaka M."/>
            <person name="Hattori M."/>
            <person name="Ohkuma M."/>
        </authorList>
    </citation>
    <scope>NUCLEOTIDE SEQUENCE [LARGE SCALE GENOMIC DNA]</scope>
    <source>
        <strain evidence="3">JCM 19239</strain>
    </source>
</reference>
<dbReference type="EMBL" id="BBMS01000011">
    <property type="protein sequence ID" value="GAL25666.1"/>
    <property type="molecule type" value="Genomic_DNA"/>
</dbReference>
<feature type="transmembrane region" description="Helical" evidence="1">
    <location>
        <begin position="298"/>
        <end position="319"/>
    </location>
</feature>
<comment type="caution">
    <text evidence="2">The sequence shown here is derived from an EMBL/GenBank/DDBJ whole genome shotgun (WGS) entry which is preliminary data.</text>
</comment>
<feature type="transmembrane region" description="Helical" evidence="1">
    <location>
        <begin position="118"/>
        <end position="139"/>
    </location>
</feature>
<name>A0ABQ0JA99_9VIBR</name>
<feature type="transmembrane region" description="Helical" evidence="1">
    <location>
        <begin position="145"/>
        <end position="164"/>
    </location>
</feature>
<feature type="transmembrane region" description="Helical" evidence="1">
    <location>
        <begin position="89"/>
        <end position="111"/>
    </location>
</feature>
<evidence type="ECO:0000313" key="2">
    <source>
        <dbReference type="EMBL" id="GAL25666.1"/>
    </source>
</evidence>
<keyword evidence="1" id="KW-0472">Membrane</keyword>
<gene>
    <name evidence="2" type="ORF">JCM19239_607</name>
</gene>
<organism evidence="2 3">
    <name type="scientific">Vibrio variabilis</name>
    <dbReference type="NCBI Taxonomy" id="990271"/>
    <lineage>
        <taxon>Bacteria</taxon>
        <taxon>Pseudomonadati</taxon>
        <taxon>Pseudomonadota</taxon>
        <taxon>Gammaproteobacteria</taxon>
        <taxon>Vibrionales</taxon>
        <taxon>Vibrionaceae</taxon>
        <taxon>Vibrio</taxon>
    </lineage>
</organism>
<proteinExistence type="predicted"/>
<evidence type="ECO:0000256" key="1">
    <source>
        <dbReference type="SAM" id="Phobius"/>
    </source>
</evidence>
<keyword evidence="1" id="KW-0812">Transmembrane</keyword>
<feature type="transmembrane region" description="Helical" evidence="1">
    <location>
        <begin position="51"/>
        <end position="69"/>
    </location>
</feature>
<feature type="transmembrane region" description="Helical" evidence="1">
    <location>
        <begin position="331"/>
        <end position="356"/>
    </location>
</feature>
<dbReference type="Proteomes" id="UP000029223">
    <property type="component" value="Unassembled WGS sequence"/>
</dbReference>
<dbReference type="NCBIfam" id="NF037962">
    <property type="entry name" value="arsenic_eff"/>
    <property type="match status" value="1"/>
</dbReference>
<protein>
    <submittedName>
        <fullName evidence="2">Predicted manganese transporter 11 TMS</fullName>
    </submittedName>
</protein>
<evidence type="ECO:0000313" key="3">
    <source>
        <dbReference type="Proteomes" id="UP000029223"/>
    </source>
</evidence>
<feature type="transmembrane region" description="Helical" evidence="1">
    <location>
        <begin position="248"/>
        <end position="266"/>
    </location>
</feature>
<sequence>MYLAKTLGFKDGLSIDQFAPKYKRLLLPVALSVLLLNTGTRDVTMNALADAFWAVSCYVAFTLVVYHQVASMISSKNRVVELYHQSPTYQVLFSSALGALPGCGGAIIVTTQFVAGRVGFGSVVAVLTATMGDAAFLLLASQPNIGFGMMALGVVVGSITGLIVNRLHSEAFLRPSSEGKIGSMLSSVTSSTDCGCDTSHSGSSPLQRKVINLQGLFWSWLIVPAMFIAFAMSFQIDINAVIGVPEGTIEWTGAILAVVMMFLWAFTKEIKDYQSTVAEDNKASTSHPMQKAAQDTHFVSAWVIVAFLTFELSVHFAHIDLGTALSGYGVYMPFVGMLVGLLPGCGPQILVTSLYLTGAMPLSAQISNALSNDGDALFPAIALAPKAALVATFYSALPALIAGTDTIGCSKSNSVSSRQKDVRSTQSLGCLVLDLRGLFESASDHH</sequence>
<dbReference type="InterPro" id="IPR021552">
    <property type="entry name" value="ArsP_2"/>
</dbReference>
<dbReference type="Pfam" id="PF11449">
    <property type="entry name" value="ArsP_2"/>
    <property type="match status" value="1"/>
</dbReference>
<keyword evidence="3" id="KW-1185">Reference proteome</keyword>
<feature type="transmembrane region" description="Helical" evidence="1">
    <location>
        <begin position="216"/>
        <end position="236"/>
    </location>
</feature>
<keyword evidence="1" id="KW-1133">Transmembrane helix</keyword>
<accession>A0ABQ0JA99</accession>